<dbReference type="InterPro" id="IPR017900">
    <property type="entry name" value="4Fe4S_Fe_S_CS"/>
</dbReference>
<evidence type="ECO:0000313" key="5">
    <source>
        <dbReference type="EMBL" id="MDQ0288058.1"/>
    </source>
</evidence>
<proteinExistence type="predicted"/>
<sequence length="77" mass="8259">MDIDKTKPYPLINSLECKSCGRCVDACPKKVLAIGTVMNPRGYHAAVYVGSGCIGCGTCFYTCPEPHAIEVHIPGKE</sequence>
<dbReference type="RefSeq" id="WP_307259218.1">
    <property type="nucleotide sequence ID" value="NZ_JAUSVL010000001.1"/>
</dbReference>
<evidence type="ECO:0000313" key="6">
    <source>
        <dbReference type="Proteomes" id="UP001238163"/>
    </source>
</evidence>
<keyword evidence="6" id="KW-1185">Reference proteome</keyword>
<gene>
    <name evidence="5" type="ORF">J3R75_000165</name>
</gene>
<comment type="caution">
    <text evidence="5">The sequence shown here is derived from an EMBL/GenBank/DDBJ whole genome shotgun (WGS) entry which is preliminary data.</text>
</comment>
<dbReference type="AlphaFoldDB" id="A0AAE4AMN7"/>
<dbReference type="GO" id="GO:0046872">
    <property type="term" value="F:metal ion binding"/>
    <property type="evidence" value="ECO:0007669"/>
    <property type="project" value="UniProtKB-KW"/>
</dbReference>
<dbReference type="GO" id="GO:0051536">
    <property type="term" value="F:iron-sulfur cluster binding"/>
    <property type="evidence" value="ECO:0007669"/>
    <property type="project" value="UniProtKB-KW"/>
</dbReference>
<feature type="domain" description="4Fe-4S ferredoxin-type" evidence="4">
    <location>
        <begin position="43"/>
        <end position="74"/>
    </location>
</feature>
<protein>
    <submittedName>
        <fullName evidence="5">NAD-dependent dihydropyrimidine dehydrogenase PreA subunit</fullName>
    </submittedName>
</protein>
<keyword evidence="1" id="KW-0479">Metal-binding</keyword>
<name>A0AAE4AMN7_9BACT</name>
<dbReference type="SUPFAM" id="SSF54862">
    <property type="entry name" value="4Fe-4S ferredoxins"/>
    <property type="match status" value="1"/>
</dbReference>
<evidence type="ECO:0000259" key="4">
    <source>
        <dbReference type="PROSITE" id="PS51379"/>
    </source>
</evidence>
<dbReference type="Proteomes" id="UP001238163">
    <property type="component" value="Unassembled WGS sequence"/>
</dbReference>
<dbReference type="PROSITE" id="PS00198">
    <property type="entry name" value="4FE4S_FER_1"/>
    <property type="match status" value="2"/>
</dbReference>
<dbReference type="PROSITE" id="PS51379">
    <property type="entry name" value="4FE4S_FER_2"/>
    <property type="match status" value="2"/>
</dbReference>
<evidence type="ECO:0000256" key="1">
    <source>
        <dbReference type="ARBA" id="ARBA00022723"/>
    </source>
</evidence>
<organism evidence="5 6">
    <name type="scientific">Oligosphaera ethanolica</name>
    <dbReference type="NCBI Taxonomy" id="760260"/>
    <lineage>
        <taxon>Bacteria</taxon>
        <taxon>Pseudomonadati</taxon>
        <taxon>Lentisphaerota</taxon>
        <taxon>Oligosphaeria</taxon>
        <taxon>Oligosphaerales</taxon>
        <taxon>Oligosphaeraceae</taxon>
        <taxon>Oligosphaera</taxon>
    </lineage>
</organism>
<accession>A0AAE4AMN7</accession>
<dbReference type="Pfam" id="PF12838">
    <property type="entry name" value="Fer4_7"/>
    <property type="match status" value="1"/>
</dbReference>
<dbReference type="InterPro" id="IPR017896">
    <property type="entry name" value="4Fe4S_Fe-S-bd"/>
</dbReference>
<dbReference type="Gene3D" id="3.30.70.20">
    <property type="match status" value="1"/>
</dbReference>
<evidence type="ECO:0000256" key="3">
    <source>
        <dbReference type="ARBA" id="ARBA00023014"/>
    </source>
</evidence>
<reference evidence="5" key="1">
    <citation type="submission" date="2023-07" db="EMBL/GenBank/DDBJ databases">
        <title>Genomic Encyclopedia of Type Strains, Phase IV (KMG-IV): sequencing the most valuable type-strain genomes for metagenomic binning, comparative biology and taxonomic classification.</title>
        <authorList>
            <person name="Goeker M."/>
        </authorList>
    </citation>
    <scope>NUCLEOTIDE SEQUENCE</scope>
    <source>
        <strain evidence="5">DSM 24202</strain>
    </source>
</reference>
<evidence type="ECO:0000256" key="2">
    <source>
        <dbReference type="ARBA" id="ARBA00023004"/>
    </source>
</evidence>
<keyword evidence="2" id="KW-0408">Iron</keyword>
<keyword evidence="3" id="KW-0411">Iron-sulfur</keyword>
<dbReference type="EMBL" id="JAUSVL010000001">
    <property type="protein sequence ID" value="MDQ0288058.1"/>
    <property type="molecule type" value="Genomic_DNA"/>
</dbReference>
<feature type="domain" description="4Fe-4S ferredoxin-type" evidence="4">
    <location>
        <begin position="8"/>
        <end position="37"/>
    </location>
</feature>